<accession>A0A6C0CYX4</accession>
<evidence type="ECO:0000313" key="1">
    <source>
        <dbReference type="EMBL" id="QHT09372.1"/>
    </source>
</evidence>
<protein>
    <submittedName>
        <fullName evidence="1">Uncharacterized protein</fullName>
    </submittedName>
</protein>
<proteinExistence type="predicted"/>
<dbReference type="EMBL" id="MN739510">
    <property type="protein sequence ID" value="QHT09372.1"/>
    <property type="molecule type" value="Genomic_DNA"/>
</dbReference>
<reference evidence="1" key="1">
    <citation type="journal article" date="2020" name="Nature">
        <title>Giant virus diversity and host interactions through global metagenomics.</title>
        <authorList>
            <person name="Schulz F."/>
            <person name="Roux S."/>
            <person name="Paez-Espino D."/>
            <person name="Jungbluth S."/>
            <person name="Walsh D.A."/>
            <person name="Denef V.J."/>
            <person name="McMahon K.D."/>
            <person name="Konstantinidis K.T."/>
            <person name="Eloe-Fadrosh E.A."/>
            <person name="Kyrpides N.C."/>
            <person name="Woyke T."/>
        </authorList>
    </citation>
    <scope>NUCLEOTIDE SEQUENCE</scope>
    <source>
        <strain evidence="1">GVMAG-M-3300023110-24</strain>
    </source>
</reference>
<organism evidence="1">
    <name type="scientific">viral metagenome</name>
    <dbReference type="NCBI Taxonomy" id="1070528"/>
    <lineage>
        <taxon>unclassified sequences</taxon>
        <taxon>metagenomes</taxon>
        <taxon>organismal metagenomes</taxon>
    </lineage>
</organism>
<name>A0A6C0CYX4_9ZZZZ</name>
<sequence>MLMYSDNPSIGRDNSNHKFSFLECLNFEYGSYQPTIEDFISYKNIRRRLAPLDTKTNNLLSEDNIETHKLVFSEITDIYDIKKNILESEFFGEPKSTAIDVINLIRRALNGEISYYMDESDPDWNSCNIELYNVDTRYFTFYRGENTHNPDNERNPLRSSIEYELEKILERFYDYYNCAGFIWVSSPSSEYEYGRLFFKPDSHVCEGFWDKTLSHSLEYISEY</sequence>
<dbReference type="AlphaFoldDB" id="A0A6C0CYX4"/>